<feature type="non-terminal residue" evidence="1">
    <location>
        <position position="1"/>
    </location>
</feature>
<dbReference type="OrthoDB" id="10251371at2759"/>
<accession>A0A812JY38</accession>
<dbReference type="Gene3D" id="1.20.58.70">
    <property type="match status" value="1"/>
</dbReference>
<gene>
    <name evidence="1" type="primary">SYP42</name>
    <name evidence="1" type="ORF">SPIL2461_LOCUS2743</name>
</gene>
<dbReference type="GO" id="GO:0016192">
    <property type="term" value="P:vesicle-mediated transport"/>
    <property type="evidence" value="ECO:0007669"/>
    <property type="project" value="InterPro"/>
</dbReference>
<proteinExistence type="predicted"/>
<keyword evidence="2" id="KW-1185">Reference proteome</keyword>
<evidence type="ECO:0000313" key="1">
    <source>
        <dbReference type="EMBL" id="CAE7218236.1"/>
    </source>
</evidence>
<comment type="caution">
    <text evidence="1">The sequence shown here is derived from an EMBL/GenBank/DDBJ whole genome shotgun (WGS) entry which is preliminary data.</text>
</comment>
<evidence type="ECO:0000313" key="2">
    <source>
        <dbReference type="Proteomes" id="UP000649617"/>
    </source>
</evidence>
<reference evidence="1" key="1">
    <citation type="submission" date="2021-02" db="EMBL/GenBank/DDBJ databases">
        <authorList>
            <person name="Dougan E. K."/>
            <person name="Rhodes N."/>
            <person name="Thang M."/>
            <person name="Chan C."/>
        </authorList>
    </citation>
    <scope>NUCLEOTIDE SEQUENCE</scope>
</reference>
<sequence length="139" mass="15733">MKAVNGRSPITRNLTPLFTRHRDRRAARKLGGGLHGDVDRLLDVEGGRKEVSLEMAPLPPQWVEAAEQAREDIKSIKDKLVQLEKAQSKRLIRVFSDDKTPDKEVERISNEVSNLVKRCENSIHQVKTRGTALASEKDR</sequence>
<protein>
    <submittedName>
        <fullName evidence="1">SYP42 protein</fullName>
    </submittedName>
</protein>
<dbReference type="AlphaFoldDB" id="A0A812JY38"/>
<dbReference type="EMBL" id="CAJNIZ010003069">
    <property type="protein sequence ID" value="CAE7218236.1"/>
    <property type="molecule type" value="Genomic_DNA"/>
</dbReference>
<dbReference type="InterPro" id="IPR010989">
    <property type="entry name" value="SNARE"/>
</dbReference>
<name>A0A812JY38_SYMPI</name>
<dbReference type="GO" id="GO:0016020">
    <property type="term" value="C:membrane"/>
    <property type="evidence" value="ECO:0007669"/>
    <property type="project" value="InterPro"/>
</dbReference>
<organism evidence="1 2">
    <name type="scientific">Symbiodinium pilosum</name>
    <name type="common">Dinoflagellate</name>
    <dbReference type="NCBI Taxonomy" id="2952"/>
    <lineage>
        <taxon>Eukaryota</taxon>
        <taxon>Sar</taxon>
        <taxon>Alveolata</taxon>
        <taxon>Dinophyceae</taxon>
        <taxon>Suessiales</taxon>
        <taxon>Symbiodiniaceae</taxon>
        <taxon>Symbiodinium</taxon>
    </lineage>
</organism>
<dbReference type="Proteomes" id="UP000649617">
    <property type="component" value="Unassembled WGS sequence"/>
</dbReference>
<dbReference type="SUPFAM" id="SSF47661">
    <property type="entry name" value="t-snare proteins"/>
    <property type="match status" value="1"/>
</dbReference>